<evidence type="ECO:0000313" key="4">
    <source>
        <dbReference type="EMBL" id="SEQ96751.1"/>
    </source>
</evidence>
<comment type="similarity">
    <text evidence="1">Belongs to the peptidase M16 family.</text>
</comment>
<evidence type="ECO:0000256" key="1">
    <source>
        <dbReference type="ARBA" id="ARBA00007261"/>
    </source>
</evidence>
<dbReference type="Gene3D" id="3.30.830.10">
    <property type="entry name" value="Metalloenzyme, LuxS/M16 peptidase-like"/>
    <property type="match status" value="2"/>
</dbReference>
<sequence length="421" mass="47371">MYDLLNAYLENGLRVILHKIPNVSTVSCGLWIRQGSCYETDSNNGLSHLAEHLLLNPDDTENAVYKDILNQIISEGVYYNALTTKEYTCYHFTGLKRSLQYCLQALFHIGVNNRAINAEAFDKEKQVVIQEAKGFYSSFQQIKERTSQALWGNTGVGKIIMGDLAVVGSATIEQVSELIDSAYVPDNSLLVVVGDIDYEEEKKKIEDIFGKWQFDTSDLPQEIVNEEPSLFINNSNSQRSVFSIGFRAPAYSESNRSAAEMMMRIIGQSGMHSRMIKELRIKHGLSYNLGSFGSFYKKRGTIGFTVTCDNERTIEAAKLLIEVLQNAKENGLTEEEIEREKKMMETALILSVDSINEHLRHVGMSAMIGQDFYIENELKNIRRITKAKIDKVTDMLLQNESMGVAAIGCFDVDKLLAATTM</sequence>
<dbReference type="Pfam" id="PF00675">
    <property type="entry name" value="Peptidase_M16"/>
    <property type="match status" value="1"/>
</dbReference>
<feature type="domain" description="Peptidase M16 N-terminal" evidence="2">
    <location>
        <begin position="14"/>
        <end position="162"/>
    </location>
</feature>
<evidence type="ECO:0000259" key="3">
    <source>
        <dbReference type="Pfam" id="PF05193"/>
    </source>
</evidence>
<dbReference type="EMBL" id="FOGJ01000001">
    <property type="protein sequence ID" value="SEQ96751.1"/>
    <property type="molecule type" value="Genomic_DNA"/>
</dbReference>
<proteinExistence type="inferred from homology"/>
<name>A0A1H9KCB0_BUTFI</name>
<gene>
    <name evidence="4" type="ORF">SAMN04487884_1016</name>
</gene>
<dbReference type="SUPFAM" id="SSF63411">
    <property type="entry name" value="LuxS/MPP-like metallohydrolase"/>
    <property type="match status" value="2"/>
</dbReference>
<protein>
    <submittedName>
        <fullName evidence="4">Predicted Zn-dependent peptidase</fullName>
    </submittedName>
</protein>
<organism evidence="4 5">
    <name type="scientific">Butyrivibrio fibrisolvens</name>
    <dbReference type="NCBI Taxonomy" id="831"/>
    <lineage>
        <taxon>Bacteria</taxon>
        <taxon>Bacillati</taxon>
        <taxon>Bacillota</taxon>
        <taxon>Clostridia</taxon>
        <taxon>Lachnospirales</taxon>
        <taxon>Lachnospiraceae</taxon>
        <taxon>Butyrivibrio</taxon>
    </lineage>
</organism>
<dbReference type="Proteomes" id="UP000182584">
    <property type="component" value="Unassembled WGS sequence"/>
</dbReference>
<evidence type="ECO:0000313" key="5">
    <source>
        <dbReference type="Proteomes" id="UP000182584"/>
    </source>
</evidence>
<dbReference type="InterPro" id="IPR007863">
    <property type="entry name" value="Peptidase_M16_C"/>
</dbReference>
<accession>A0A1H9KCB0</accession>
<dbReference type="AlphaFoldDB" id="A0A1H9KCB0"/>
<dbReference type="InterPro" id="IPR050361">
    <property type="entry name" value="MPP/UQCRC_Complex"/>
</dbReference>
<feature type="domain" description="Peptidase M16 C-terminal" evidence="3">
    <location>
        <begin position="170"/>
        <end position="343"/>
    </location>
</feature>
<dbReference type="InterPro" id="IPR011765">
    <property type="entry name" value="Pept_M16_N"/>
</dbReference>
<dbReference type="InterPro" id="IPR011249">
    <property type="entry name" value="Metalloenz_LuxS/M16"/>
</dbReference>
<dbReference type="PANTHER" id="PTHR11851">
    <property type="entry name" value="METALLOPROTEASE"/>
    <property type="match status" value="1"/>
</dbReference>
<dbReference type="PANTHER" id="PTHR11851:SF49">
    <property type="entry name" value="MITOCHONDRIAL-PROCESSING PEPTIDASE SUBUNIT ALPHA"/>
    <property type="match status" value="1"/>
</dbReference>
<dbReference type="GO" id="GO:0046872">
    <property type="term" value="F:metal ion binding"/>
    <property type="evidence" value="ECO:0007669"/>
    <property type="project" value="InterPro"/>
</dbReference>
<evidence type="ECO:0000259" key="2">
    <source>
        <dbReference type="Pfam" id="PF00675"/>
    </source>
</evidence>
<reference evidence="4 5" key="1">
    <citation type="submission" date="2016-10" db="EMBL/GenBank/DDBJ databases">
        <authorList>
            <person name="de Groot N.N."/>
        </authorList>
    </citation>
    <scope>NUCLEOTIDE SEQUENCE [LARGE SCALE GENOMIC DNA]</scope>
    <source>
        <strain evidence="4 5">AR40</strain>
    </source>
</reference>
<dbReference type="Pfam" id="PF05193">
    <property type="entry name" value="Peptidase_M16_C"/>
    <property type="match status" value="1"/>
</dbReference>